<dbReference type="AlphaFoldDB" id="A0A3G4VCZ2"/>
<dbReference type="SMART" id="SM00857">
    <property type="entry name" value="Resolvase"/>
    <property type="match status" value="1"/>
</dbReference>
<proteinExistence type="predicted"/>
<dbReference type="PANTHER" id="PTHR30461:SF25">
    <property type="entry name" value="RESOLVASE-RELATED"/>
    <property type="match status" value="1"/>
</dbReference>
<organism evidence="7 8">
    <name type="scientific">Vibrio mediterranei</name>
    <dbReference type="NCBI Taxonomy" id="689"/>
    <lineage>
        <taxon>Bacteria</taxon>
        <taxon>Pseudomonadati</taxon>
        <taxon>Pseudomonadota</taxon>
        <taxon>Gammaproteobacteria</taxon>
        <taxon>Vibrionales</taxon>
        <taxon>Vibrionaceae</taxon>
        <taxon>Vibrio</taxon>
    </lineage>
</organism>
<gene>
    <name evidence="7" type="ORF">ECB94_13870</name>
</gene>
<evidence type="ECO:0000256" key="2">
    <source>
        <dbReference type="ARBA" id="ARBA00023125"/>
    </source>
</evidence>
<dbReference type="Proteomes" id="UP000279760">
    <property type="component" value="Chromosome 1"/>
</dbReference>
<reference evidence="7 8" key="1">
    <citation type="submission" date="2018-11" db="EMBL/GenBank/DDBJ databases">
        <title>Complete Genome Sequence of Vbrio mediterranei 117-T6: a Potential Pathogen Bacteria Isolated from the Conchocelis of Pyropia.</title>
        <authorList>
            <person name="Liu Q."/>
        </authorList>
    </citation>
    <scope>NUCLEOTIDE SEQUENCE [LARGE SCALE GENOMIC DNA]</scope>
    <source>
        <strain evidence="7 8">117-T6</strain>
    </source>
</reference>
<dbReference type="Gene3D" id="3.40.50.1390">
    <property type="entry name" value="Resolvase, N-terminal catalytic domain"/>
    <property type="match status" value="1"/>
</dbReference>
<dbReference type="PROSITE" id="PS00397">
    <property type="entry name" value="RECOMBINASES_1"/>
    <property type="match status" value="1"/>
</dbReference>
<dbReference type="InterPro" id="IPR006119">
    <property type="entry name" value="Resolv_N"/>
</dbReference>
<evidence type="ECO:0000313" key="7">
    <source>
        <dbReference type="EMBL" id="AYV22255.1"/>
    </source>
</evidence>
<feature type="domain" description="Resolvase/invertase-type recombinase catalytic" evidence="6">
    <location>
        <begin position="2"/>
        <end position="160"/>
    </location>
</feature>
<protein>
    <submittedName>
        <fullName evidence="7">Site-specific recombinase</fullName>
    </submittedName>
</protein>
<dbReference type="EMBL" id="CP033577">
    <property type="protein sequence ID" value="AYV22255.1"/>
    <property type="molecule type" value="Genomic_DNA"/>
</dbReference>
<evidence type="ECO:0000259" key="6">
    <source>
        <dbReference type="PROSITE" id="PS51736"/>
    </source>
</evidence>
<evidence type="ECO:0000256" key="4">
    <source>
        <dbReference type="PIRSR" id="PIRSR606118-50"/>
    </source>
</evidence>
<dbReference type="RefSeq" id="WP_124940784.1">
    <property type="nucleotide sequence ID" value="NZ_CP033577.1"/>
</dbReference>
<evidence type="ECO:0000256" key="1">
    <source>
        <dbReference type="ARBA" id="ARBA00022908"/>
    </source>
</evidence>
<accession>A0A3G4VCZ2</accession>
<evidence type="ECO:0000313" key="8">
    <source>
        <dbReference type="Proteomes" id="UP000279760"/>
    </source>
</evidence>
<dbReference type="GO" id="GO:0015074">
    <property type="term" value="P:DNA integration"/>
    <property type="evidence" value="ECO:0007669"/>
    <property type="project" value="UniProtKB-KW"/>
</dbReference>
<keyword evidence="3" id="KW-0233">DNA recombination</keyword>
<keyword evidence="1" id="KW-0229">DNA integration</keyword>
<dbReference type="InterPro" id="IPR006118">
    <property type="entry name" value="Recombinase_CS"/>
</dbReference>
<dbReference type="GO" id="GO:0000150">
    <property type="term" value="F:DNA strand exchange activity"/>
    <property type="evidence" value="ECO:0007669"/>
    <property type="project" value="InterPro"/>
</dbReference>
<evidence type="ECO:0000256" key="3">
    <source>
        <dbReference type="ARBA" id="ARBA00023172"/>
    </source>
</evidence>
<dbReference type="Pfam" id="PF00239">
    <property type="entry name" value="Resolvase"/>
    <property type="match status" value="1"/>
</dbReference>
<name>A0A3G4VCZ2_9VIBR</name>
<dbReference type="PROSITE" id="PS51736">
    <property type="entry name" value="RECOMBINASES_3"/>
    <property type="match status" value="1"/>
</dbReference>
<evidence type="ECO:0000256" key="5">
    <source>
        <dbReference type="PROSITE-ProRule" id="PRU10137"/>
    </source>
</evidence>
<dbReference type="PANTHER" id="PTHR30461">
    <property type="entry name" value="DNA-INVERTASE FROM LAMBDOID PROPHAGE"/>
    <property type="match status" value="1"/>
</dbReference>
<dbReference type="GO" id="GO:0003677">
    <property type="term" value="F:DNA binding"/>
    <property type="evidence" value="ECO:0007669"/>
    <property type="project" value="UniProtKB-KW"/>
</dbReference>
<keyword evidence="2" id="KW-0238">DNA-binding</keyword>
<dbReference type="SUPFAM" id="SSF53041">
    <property type="entry name" value="Resolvase-like"/>
    <property type="match status" value="1"/>
</dbReference>
<dbReference type="InterPro" id="IPR036162">
    <property type="entry name" value="Resolvase-like_N_sf"/>
</dbReference>
<sequence>MKIRAYLRASTSEQNAERAKEYVRNFAESQGHVIEKFYVEQASGRIYERPELNRLIEDSFAGDVLLVEQVDRLTRMKTEDWEKLKDKLKFNGLKVVAIDLPTSYQILTPSVDQLTSEVMSAVLKGINNLMLDVLAAMASKDYIDRRRRQAEGIAQNKANFKGKQQVQETVDKCLEVDKYIEVNQLSQVKACELAGVSISTWRRFKNRSASSS</sequence>
<feature type="active site" description="O-(5'-phospho-DNA)-serine intermediate" evidence="4 5">
    <location>
        <position position="10"/>
    </location>
</feature>
<dbReference type="InterPro" id="IPR050639">
    <property type="entry name" value="SSR_resolvase"/>
</dbReference>